<dbReference type="EC" id="3.6.-.-" evidence="7"/>
<comment type="function">
    <text evidence="7">Exhibits a very high intrinsic GTPase hydrolysis rate. Involved in the addition of a carboxymethylaminomethyl (cmnm) group at the wobble position (U34) of certain tRNAs, forming tRNA-cmnm(5)s(2)U34.</text>
</comment>
<evidence type="ECO:0000259" key="9">
    <source>
        <dbReference type="PROSITE" id="PS51709"/>
    </source>
</evidence>
<organism evidence="10 11">
    <name type="scientific">Treponema pallidum subsp. endemicum str. Bosnia A</name>
    <dbReference type="NCBI Taxonomy" id="1155776"/>
    <lineage>
        <taxon>Bacteria</taxon>
        <taxon>Pseudomonadati</taxon>
        <taxon>Spirochaetota</taxon>
        <taxon>Spirochaetia</taxon>
        <taxon>Spirochaetales</taxon>
        <taxon>Treponemataceae</taxon>
        <taxon>Treponema</taxon>
    </lineage>
</organism>
<sequence>MRAHEYALDDDIVAIATALSPAALGIVRTSGSSSIERVASFFSRAQALTRARAHTFLHGWILDGKTRVDEVVLLVYRAPHSFTGEHAVEIICHGGVRTVQAVYRLCLAQGFRAAQRGEFSFRSFFHGKRDLTRIEAIQSLVDARTCAAQQQAVLHLSGALQQEIAALTRALLAFSATLQGEIEYPEDEETRVHDIDMRELEPLVERLRRLRACWQERALQRTGVRIVLGGCPNAGKSSLFNALLGQDRAIVSSVPGTTRDWLEADLDLSGIPVRLCDTAGLRVTDNPIEAQGVVRSEQLLQGADCVFYIINGRAGVQAADCAFLSDCAVPLVVVVTHNDLMSMSERTQVCQAVQPFISAPVLSCARSQDARGAGEQCLAGGKNGEVRDRAPRAFVCVSAKTHAGLDALRAQTLHLLHGGQVPYEELSLGSERQYVLVDAAVQALEHAQEAYARGFGLDAVVHDLEEALYHCGALTGEVHSEDILDALFEKLCVGK</sequence>
<dbReference type="InterPro" id="IPR027417">
    <property type="entry name" value="P-loop_NTPase"/>
</dbReference>
<feature type="binding site" evidence="7">
    <location>
        <position position="28"/>
    </location>
    <ligand>
        <name>(6S)-5-formyl-5,6,7,8-tetrahydrofolate</name>
        <dbReference type="ChEBI" id="CHEBI:57457"/>
    </ligand>
</feature>
<keyword evidence="7" id="KW-0479">Metal-binding</keyword>
<dbReference type="HAMAP" id="MF_00379">
    <property type="entry name" value="GTPase_MnmE"/>
    <property type="match status" value="1"/>
</dbReference>
<keyword evidence="4 7" id="KW-0460">Magnesium</keyword>
<dbReference type="CDD" id="cd14858">
    <property type="entry name" value="TrmE_N"/>
    <property type="match status" value="1"/>
</dbReference>
<dbReference type="GO" id="GO:0005525">
    <property type="term" value="F:GTP binding"/>
    <property type="evidence" value="ECO:0007669"/>
    <property type="project" value="UniProtKB-UniRule"/>
</dbReference>
<evidence type="ECO:0000256" key="5">
    <source>
        <dbReference type="ARBA" id="ARBA00022958"/>
    </source>
</evidence>
<feature type="binding site" evidence="7">
    <location>
        <position position="233"/>
    </location>
    <ligand>
        <name>K(+)</name>
        <dbReference type="ChEBI" id="CHEBI:29103"/>
    </ligand>
</feature>
<keyword evidence="6 7" id="KW-0342">GTP-binding</keyword>
<feature type="binding site" evidence="7">
    <location>
        <position position="252"/>
    </location>
    <ligand>
        <name>K(+)</name>
        <dbReference type="ChEBI" id="CHEBI:29103"/>
    </ligand>
</feature>
<feature type="binding site" evidence="7">
    <location>
        <begin position="233"/>
        <end position="238"/>
    </location>
    <ligand>
        <name>GTP</name>
        <dbReference type="ChEBI" id="CHEBI:37565"/>
    </ligand>
</feature>
<dbReference type="InterPro" id="IPR031168">
    <property type="entry name" value="G_TrmE"/>
</dbReference>
<feature type="binding site" evidence="7">
    <location>
        <position position="257"/>
    </location>
    <ligand>
        <name>K(+)</name>
        <dbReference type="ChEBI" id="CHEBI:29103"/>
    </ligand>
</feature>
<dbReference type="GO" id="GO:0030488">
    <property type="term" value="P:tRNA methylation"/>
    <property type="evidence" value="ECO:0007669"/>
    <property type="project" value="TreeGrafter"/>
</dbReference>
<dbReference type="InterPro" id="IPR027266">
    <property type="entry name" value="TrmE/GcvT-like"/>
</dbReference>
<keyword evidence="3 7" id="KW-0547">Nucleotide-binding</keyword>
<feature type="binding site" evidence="7">
    <location>
        <begin position="252"/>
        <end position="258"/>
    </location>
    <ligand>
        <name>GTP</name>
        <dbReference type="ChEBI" id="CHEBI:37565"/>
    </ligand>
</feature>
<dbReference type="NCBIfam" id="TIGR00450">
    <property type="entry name" value="mnmE_trmE_thdF"/>
    <property type="match status" value="1"/>
</dbReference>
<keyword evidence="5 7" id="KW-0630">Potassium</keyword>
<dbReference type="SUPFAM" id="SSF52540">
    <property type="entry name" value="P-loop containing nucleoside triphosphate hydrolases"/>
    <property type="match status" value="1"/>
</dbReference>
<dbReference type="InterPro" id="IPR018948">
    <property type="entry name" value="GTP-bd_TrmE_N"/>
</dbReference>
<dbReference type="GO" id="GO:0046872">
    <property type="term" value="F:metal ion binding"/>
    <property type="evidence" value="ECO:0007669"/>
    <property type="project" value="UniProtKB-KW"/>
</dbReference>
<dbReference type="NCBIfam" id="TIGR00231">
    <property type="entry name" value="small_GTP"/>
    <property type="match status" value="1"/>
</dbReference>
<feature type="binding site" evidence="7">
    <location>
        <position position="89"/>
    </location>
    <ligand>
        <name>(6S)-5-formyl-5,6,7,8-tetrahydrofolate</name>
        <dbReference type="ChEBI" id="CHEBI:57457"/>
    </ligand>
</feature>
<dbReference type="Pfam" id="PF01926">
    <property type="entry name" value="MMR_HSR1"/>
    <property type="match status" value="1"/>
</dbReference>
<dbReference type="RefSeq" id="WP_014342480.1">
    <property type="nucleotide sequence ID" value="NZ_CP007548.1"/>
</dbReference>
<evidence type="ECO:0000256" key="1">
    <source>
        <dbReference type="ARBA" id="ARBA00011043"/>
    </source>
</evidence>
<dbReference type="GO" id="GO:0002098">
    <property type="term" value="P:tRNA wobble uridine modification"/>
    <property type="evidence" value="ECO:0007669"/>
    <property type="project" value="TreeGrafter"/>
</dbReference>
<dbReference type="Gene3D" id="3.30.1360.120">
    <property type="entry name" value="Probable tRNA modification gtpase trme, domain 1"/>
    <property type="match status" value="1"/>
</dbReference>
<keyword evidence="2 7" id="KW-0819">tRNA processing</keyword>
<dbReference type="CDD" id="cd04164">
    <property type="entry name" value="trmE"/>
    <property type="match status" value="1"/>
</dbReference>
<evidence type="ECO:0000256" key="3">
    <source>
        <dbReference type="ARBA" id="ARBA00022741"/>
    </source>
</evidence>
<dbReference type="Pfam" id="PF12631">
    <property type="entry name" value="MnmE_helical"/>
    <property type="match status" value="1"/>
</dbReference>
<dbReference type="Proteomes" id="UP000031112">
    <property type="component" value="Chromosome"/>
</dbReference>
<comment type="caution">
    <text evidence="7">Lacks conserved residue(s) required for the propagation of feature annotation.</text>
</comment>
<comment type="cofactor">
    <cofactor evidence="7">
        <name>K(+)</name>
        <dbReference type="ChEBI" id="CHEBI:29103"/>
    </cofactor>
    <text evidence="7">Binds 1 potassium ion per subunit.</text>
</comment>
<feature type="binding site" evidence="7">
    <location>
        <position position="254"/>
    </location>
    <ligand>
        <name>K(+)</name>
        <dbReference type="ChEBI" id="CHEBI:29103"/>
    </ligand>
</feature>
<accession>A0AAU8RNR6</accession>
<evidence type="ECO:0000256" key="7">
    <source>
        <dbReference type="HAMAP-Rule" id="MF_00379"/>
    </source>
</evidence>
<comment type="subunit">
    <text evidence="7">Homodimer. Heterotetramer of two MnmE and two MnmG subunits.</text>
</comment>
<feature type="domain" description="TrmE-type G" evidence="9">
    <location>
        <begin position="223"/>
        <end position="417"/>
    </location>
</feature>
<evidence type="ECO:0000256" key="6">
    <source>
        <dbReference type="ARBA" id="ARBA00023134"/>
    </source>
</evidence>
<dbReference type="PANTHER" id="PTHR42714">
    <property type="entry name" value="TRNA MODIFICATION GTPASE GTPBP3"/>
    <property type="match status" value="1"/>
</dbReference>
<keyword evidence="7" id="KW-0378">Hydrolase</keyword>
<dbReference type="InterPro" id="IPR006073">
    <property type="entry name" value="GTP-bd"/>
</dbReference>
<evidence type="ECO:0000256" key="4">
    <source>
        <dbReference type="ARBA" id="ARBA00022842"/>
    </source>
</evidence>
<keyword evidence="7" id="KW-0963">Cytoplasm</keyword>
<dbReference type="GO" id="GO:0005829">
    <property type="term" value="C:cytosol"/>
    <property type="evidence" value="ECO:0007669"/>
    <property type="project" value="TreeGrafter"/>
</dbReference>
<proteinExistence type="inferred from homology"/>
<evidence type="ECO:0000313" key="11">
    <source>
        <dbReference type="Proteomes" id="UP000031112"/>
    </source>
</evidence>
<feature type="binding site" evidence="7">
    <location>
        <position position="128"/>
    </location>
    <ligand>
        <name>(6S)-5-formyl-5,6,7,8-tetrahydrofolate</name>
        <dbReference type="ChEBI" id="CHEBI:57457"/>
    </ligand>
</feature>
<dbReference type="EMBL" id="CP007548">
    <property type="protein sequence ID" value="AJB40574.1"/>
    <property type="molecule type" value="Genomic_DNA"/>
</dbReference>
<protein>
    <recommendedName>
        <fullName evidence="7">tRNA modification GTPase MnmE</fullName>
        <ecNumber evidence="7">3.6.-.-</ecNumber>
    </recommendedName>
</protein>
<gene>
    <name evidence="7 10" type="primary">trmE</name>
    <name evidence="7" type="synonym">mnmE</name>
    <name evidence="10" type="ORF">TENDBA_0550</name>
</gene>
<evidence type="ECO:0000256" key="2">
    <source>
        <dbReference type="ARBA" id="ARBA00022694"/>
    </source>
</evidence>
<dbReference type="PANTHER" id="PTHR42714:SF2">
    <property type="entry name" value="TRNA MODIFICATION GTPASE GTPBP3, MITOCHONDRIAL"/>
    <property type="match status" value="1"/>
</dbReference>
<dbReference type="Pfam" id="PF10396">
    <property type="entry name" value="TrmE_N"/>
    <property type="match status" value="1"/>
</dbReference>
<name>A0AAU8RNR6_TREPL</name>
<reference evidence="10 11" key="1">
    <citation type="journal article" date="2014" name="PLoS Negl. Trop. Dis.">
        <title>Whole Genome Sequence of the Treponema pallidum subsp. endemicum Strain Bosnia A: The Genome Is Related to Yaws Treponemes but Contains Few Loci Similar to Syphilis Treponemes.</title>
        <authorList>
            <person name="Staudova B."/>
            <person name="Strouhal M."/>
            <person name="Zobanikova M."/>
            <person name="Cejkova D."/>
            <person name="Fulton L.L."/>
            <person name="Chen L."/>
            <person name="Giacani L."/>
            <person name="Centurion-Lara A."/>
            <person name="Bruisten S.M."/>
            <person name="Sodergren E."/>
            <person name="Weinstock G.M."/>
            <person name="Smajs D."/>
        </authorList>
    </citation>
    <scope>NUCLEOTIDE SEQUENCE [LARGE SCALE GENOMIC DNA]</scope>
    <source>
        <strain evidence="10 11">Bosnia A</strain>
    </source>
</reference>
<feature type="binding site" evidence="7">
    <location>
        <begin position="277"/>
        <end position="280"/>
    </location>
    <ligand>
        <name>GTP</name>
        <dbReference type="ChEBI" id="CHEBI:37565"/>
    </ligand>
</feature>
<dbReference type="InterPro" id="IPR005225">
    <property type="entry name" value="Small_GTP-bd"/>
</dbReference>
<dbReference type="InterPro" id="IPR025867">
    <property type="entry name" value="MnmE_helical"/>
</dbReference>
<dbReference type="AlphaFoldDB" id="A0AAU8RNR6"/>
<dbReference type="Gene3D" id="3.40.50.300">
    <property type="entry name" value="P-loop containing nucleotide triphosphate hydrolases"/>
    <property type="match status" value="1"/>
</dbReference>
<feature type="binding site" evidence="7">
    <location>
        <position position="237"/>
    </location>
    <ligand>
        <name>Mg(2+)</name>
        <dbReference type="ChEBI" id="CHEBI:18420"/>
    </ligand>
</feature>
<dbReference type="InterPro" id="IPR027368">
    <property type="entry name" value="MnmE_dom2"/>
</dbReference>
<dbReference type="PROSITE" id="PS51709">
    <property type="entry name" value="G_TRME"/>
    <property type="match status" value="1"/>
</dbReference>
<dbReference type="Gene3D" id="1.20.120.430">
    <property type="entry name" value="tRNA modification GTPase MnmE domain 2"/>
    <property type="match status" value="1"/>
</dbReference>
<comment type="subcellular location">
    <subcellularLocation>
        <location evidence="7">Cytoplasm</location>
    </subcellularLocation>
</comment>
<comment type="similarity">
    <text evidence="1 7 8">Belongs to the TRAFAC class TrmE-Era-EngA-EngB-Septin-like GTPase superfamily. TrmE GTPase family.</text>
</comment>
<feature type="binding site" evidence="7">
    <location>
        <position position="258"/>
    </location>
    <ligand>
        <name>Mg(2+)</name>
        <dbReference type="ChEBI" id="CHEBI:18420"/>
    </ligand>
</feature>
<feature type="binding site" evidence="7">
    <location>
        <position position="495"/>
    </location>
    <ligand>
        <name>(6S)-5-formyl-5,6,7,8-tetrahydrofolate</name>
        <dbReference type="ChEBI" id="CHEBI:57457"/>
    </ligand>
</feature>
<evidence type="ECO:0000313" key="10">
    <source>
        <dbReference type="EMBL" id="AJB40574.1"/>
    </source>
</evidence>
<dbReference type="InterPro" id="IPR004520">
    <property type="entry name" value="GTPase_MnmE"/>
</dbReference>
<evidence type="ECO:0000256" key="8">
    <source>
        <dbReference type="RuleBase" id="RU003313"/>
    </source>
</evidence>
<dbReference type="GO" id="GO:0003924">
    <property type="term" value="F:GTPase activity"/>
    <property type="evidence" value="ECO:0007669"/>
    <property type="project" value="UniProtKB-UniRule"/>
</dbReference>